<dbReference type="Gene3D" id="3.40.50.12780">
    <property type="entry name" value="N-terminal domain of ligase-like"/>
    <property type="match status" value="6"/>
</dbReference>
<dbReference type="NCBIfam" id="TIGR01733">
    <property type="entry name" value="AA-adenyl-dom"/>
    <property type="match status" value="2"/>
</dbReference>
<feature type="domain" description="Carrier" evidence="7">
    <location>
        <begin position="688"/>
        <end position="764"/>
    </location>
</feature>
<feature type="signal peptide" evidence="6">
    <location>
        <begin position="1"/>
        <end position="24"/>
    </location>
</feature>
<dbReference type="InterPro" id="IPR023213">
    <property type="entry name" value="CAT-like_dom_sf"/>
</dbReference>
<gene>
    <name evidence="8" type="ORF">PoMZ_09411</name>
</gene>
<dbReference type="GO" id="GO:0044550">
    <property type="term" value="P:secondary metabolite biosynthetic process"/>
    <property type="evidence" value="ECO:0007669"/>
    <property type="project" value="TreeGrafter"/>
</dbReference>
<dbReference type="Gene3D" id="3.30.559.10">
    <property type="entry name" value="Chloramphenicol acetyltransferase-like domain"/>
    <property type="match status" value="5"/>
</dbReference>
<keyword evidence="2" id="KW-0597">Phosphoprotein</keyword>
<dbReference type="InterPro" id="IPR045851">
    <property type="entry name" value="AMP-bd_C_sf"/>
</dbReference>
<dbReference type="InterPro" id="IPR001242">
    <property type="entry name" value="Condensation_dom"/>
</dbReference>
<dbReference type="SUPFAM" id="SSF47336">
    <property type="entry name" value="ACP-like"/>
    <property type="match status" value="5"/>
</dbReference>
<dbReference type="PANTHER" id="PTHR45527">
    <property type="entry name" value="NONRIBOSOMAL PEPTIDE SYNTHETASE"/>
    <property type="match status" value="1"/>
</dbReference>
<feature type="domain" description="Carrier" evidence="7">
    <location>
        <begin position="5050"/>
        <end position="5126"/>
    </location>
</feature>
<evidence type="ECO:0000256" key="6">
    <source>
        <dbReference type="SAM" id="SignalP"/>
    </source>
</evidence>
<evidence type="ECO:0000313" key="8">
    <source>
        <dbReference type="EMBL" id="QBZ53722.1"/>
    </source>
</evidence>
<reference evidence="8 9" key="1">
    <citation type="journal article" date="2019" name="Mol. Biol. Evol.">
        <title>Blast fungal genomes show frequent chromosomal changes, gene gains and losses, and effector gene turnover.</title>
        <authorList>
            <person name="Gomez Luciano L.B."/>
            <person name="Jason Tsai I."/>
            <person name="Chuma I."/>
            <person name="Tosa Y."/>
            <person name="Chen Y.H."/>
            <person name="Li J.Y."/>
            <person name="Li M.Y."/>
            <person name="Jade Lu M.Y."/>
            <person name="Nakayashiki H."/>
            <person name="Li W.H."/>
        </authorList>
    </citation>
    <scope>NUCLEOTIDE SEQUENCE [LARGE SCALE GENOMIC DNA]</scope>
    <source>
        <strain evidence="8">MZ5-1-6</strain>
    </source>
</reference>
<dbReference type="GO" id="GO:0005737">
    <property type="term" value="C:cytoplasm"/>
    <property type="evidence" value="ECO:0007669"/>
    <property type="project" value="TreeGrafter"/>
</dbReference>
<protein>
    <recommendedName>
        <fullName evidence="7">Carrier domain-containing protein</fullName>
    </recommendedName>
</protein>
<dbReference type="FunFam" id="1.10.1200.10:FF:000005">
    <property type="entry name" value="Nonribosomal peptide synthetase 1"/>
    <property type="match status" value="4"/>
</dbReference>
<dbReference type="Pfam" id="PF00668">
    <property type="entry name" value="Condensation"/>
    <property type="match status" value="5"/>
</dbReference>
<dbReference type="Gene3D" id="3.30.559.30">
    <property type="entry name" value="Nonribosomal peptide synthetase, condensation domain"/>
    <property type="match status" value="5"/>
</dbReference>
<dbReference type="EMBL" id="CP034204">
    <property type="protein sequence ID" value="QBZ53722.1"/>
    <property type="molecule type" value="Genomic_DNA"/>
</dbReference>
<comment type="similarity">
    <text evidence="4">Belongs to the NRP synthetase family.</text>
</comment>
<dbReference type="InterPro" id="IPR036736">
    <property type="entry name" value="ACP-like_sf"/>
</dbReference>
<evidence type="ECO:0000256" key="3">
    <source>
        <dbReference type="ARBA" id="ARBA00022598"/>
    </source>
</evidence>
<dbReference type="InterPro" id="IPR010071">
    <property type="entry name" value="AA_adenyl_dom"/>
</dbReference>
<proteinExistence type="inferred from homology"/>
<dbReference type="Gene3D" id="3.30.300.30">
    <property type="match status" value="5"/>
</dbReference>
<evidence type="ECO:0000256" key="1">
    <source>
        <dbReference type="ARBA" id="ARBA00022450"/>
    </source>
</evidence>
<dbReference type="PROSITE" id="PS50075">
    <property type="entry name" value="CARRIER"/>
    <property type="match status" value="5"/>
</dbReference>
<evidence type="ECO:0000256" key="5">
    <source>
        <dbReference type="SAM" id="MobiDB-lite"/>
    </source>
</evidence>
<feature type="domain" description="Carrier" evidence="7">
    <location>
        <begin position="2859"/>
        <end position="2934"/>
    </location>
</feature>
<dbReference type="Gene3D" id="1.10.1200.10">
    <property type="entry name" value="ACP-like"/>
    <property type="match status" value="5"/>
</dbReference>
<sequence length="5579" mass="605820">MLSQVGHQRVAKLFLLCCIDAVEARKVQLRIHGVAISCERQKLARKHGRACLTPRMPHLPLMMYRNVINGDTIVLVGGGGSDRQRHFEVHGYYTLITNYNQRLSQLQTRSHVQRGLLTESSNTAVTMDESEKVEALAPSRHELDQIWQRNASVLDQMPGLVHDLISEVAAAQPGALAVCAWDGDLTYRQLDELSTSLARRLVGLGAAPRSTVPVLFPKSRWTSVAMLAVVKAGCSAVALDGTQPDSRLRSIVGQTRPPLVVAAAKYRGRAAGLAGGVPVVQLDDSFLEAGAGDAVAKLPAVSASDTVYISFTSGTTGQPKGACISHANVRSAVHYQGRDLGFSRESRVFDFAPYSFDVAWSNFLHTLCAGGCLCVASEDDMLADLSAAISAMGATLINITPTVLRTIRVVPPSLQSVLLSGEMPYRDNVTQWAGRVRLVNTYGPTECTFKCAFSEIDPAQQDRPHLGKGAAFALWIVDPADATKLAPLGSVGELYLEGPLVGQGYLADPDKTASAFVHDPPWLLAGSSTHPGRRGRLYKTGDLFRYDPQGNLLFLGRKDTSQLKIRGQRVEIGDVEHHVRAVLDDALPIIVDVVTPLGADAPLLVLFVATGSADAGKVRNLMDGLAEELRGVLPAFMIPSAYLPVDEIPVAATGKADRRRLRELGSAMSWQQIVQLQSTVMSARDHREPSNDAERRLRQIWADVLSLDASCISTNDGFLRLGGDSISAMRVVAAARAEDMSTTVADLFQRPTLAEVVEAARPRICSPDEEPVLPFTLLKGARDPVSICQDVASLCGVASADVEDVYPCTPLQEGMLATSAKSAASQTQSDATNYISRVAYELPAGVDLAEFEEAWARTVQRASIMRTRIVDIPSEGLVQVLIRRPVPLERFSSVDEFLQTSTPMGLATPLCRSGVVVAKSSPRNLLLLEMHHAIFDGWVTKLIIEALESALVKSTPEKPLAPFQAFIRHVLASDTPEAAAFWQNQLADSTAAQFPPPPPPSHQPCQKLDLSHAVRELQWAHRSGITPSSVVRSALALLLASHTNSSEVVFGATVSGRTAPLNDIESIAGPTIATVPVRVRLDWDQTARALQQQVQQQALDINRHEQYGLSRIRRINDEASRFQLLLVVQPGGRDRSGLFGQAKSIVRTADDAGSDDVQLVAKDGDMDSVGMHNPYAMMIICQLQSAGLVLRVNYDPGAVETAAVGRMCVQLEQLIRQLCDEQLAESTLRSISPITRQDLGQIWKWNRAVPKTAVGFVTSMIDEWAATNPNGLAVASWDRTLTYRQLRDLSEHLAYRLLHQGGGVGPGSLVVLNFDKSSWLVVCIMATLKMGATALPLSSPATTHRALEIIEAVQPKLVLTSGPVKESPFYTKVPTMSVSDLTPNEEWLHVPEPHTVTPSDPALVLFTSGSTGTPKSILVLQFAGYEFDVSTVESLAVLSAGGTLCIPSEADRTNRLGEAVNKFQASWVCLTPSVSETLDPRELSSLKTLVFAGEKLQRKTASRWVGTLEAVYNWYGPAEASVATCCLLQKSETWDSSPSPLTIGKSSSGGLVWLVDPKDRNLLSPIGAVSELCIEGPIVAQYAGQNSLRLNEESFFSPRWLQEGHEELEMSGREARLYQTGDLVRYDGCGRVVFLGRKHESQRKLRGQRVELGEIELRVHEFLAGRLEATVVAEIFCPDKSDKETLALFVSPLSLPDDADNVADHLKQLLPVDELEQALLESLPPHMIPKVYVPLAKMPTNHSGKTDRRRLRQMGSSLARAELAAMQPSRKAARQPSTAMERRLQQLWADVIGIEAGAIHAGDNFLRLGGDSITAMRLVASARHQGLILTVADVFRSPLLEDMAECVRYDDESDSSGLPMIAPFSLLGPEVDEAAARRLAARACAVDGSRVMDVYPCTALQEGLLALGTREHGQYVSRSVLSLQPDIDPDRLAVAWSTTVANLPLLRTRIIDLPGQGLVQVVLDDLPLQPVDDLDAFLRRDQETPMGLGTELCRAAMVDRNFALTMHHCTYDGNTLKMILEELERQYLGRPGLSTTPFQNFIHHVGKMDKAKSAEFWKQQLCGSEAAQFPALPRATYKPQADQRLQHDIALTWPRAGVTPSTVARSAWALLAAQHTRCDDVLFAVIVSGRQAGMRGIESCAGPTICTIPVAVRIDWAETIGGFLARRQSAMAEATAHEQLGLQNIYRAAGDGLDPRHVQTLLVVQPVAEGRALDRDGLLFRARCFASSLDTLGVDPFNNYPLQVVCELRPDGMRLRVSFDAAVLDPLQVRRMAAQFETVLRQLCDESMAAVRLGAIQTASDEDLAVFWAQNAQVPRGADLLVHDSIALAARTQPGSTAVNAWDGRFTYRELDELSTQMAHALAGMGVVEGSVVAICSEKSKLVPLVQVAVYKAGGVTVLQSVAVPELRMAKVFERIGVKLAVVSDSRLEVMSRHARCCTIDQLLRISSPDNQDKTQQLAALPLLQMSSPAAILVSSGSTGEPKQVLWSHGTLSSNAKAHGEYLGVNAGTRVLQFASYDFDVSTIETASTLVHAGCLCIPSEAERLDGLGGAINRLRTDFVNITPSTAKALRPEDVAGTLRTLVLSGENLAGEDVRRWKGTCPVLNWYGPAEHPATVLTASDESWYTGVIGQVGSRQPALCWLVDPEHPDRLVPFGTVGEIALEGPLGADGYVANDAMTRQRFRETPRFLAAGHGEVPGRQGRVYYSGDLGRYDSAGNLVYMGRKDAQLKIRGQLVAPEEVEAQIRTWLNDNNNNNNNNNSNSNDNSKPEVVVDVVSRAGSKHTLVAYITAETAEELELMTSGLTTKLEATLPRYAVPSYYIPVPAIPTNASGKKDRKRLREIGSAYEPPRSTPASGRWEPTTTAERTLRELWSTVLKMDPEAISAGDSFLRVGDSIQAMRLVGLARQQGLVLTVADVFEHPVLEDMAKCVRNRVDKDGDDEDGVAPFTLLRQGSDHQAVRREAAEACGVDEDDVQDVFPCTPLQEGLLALTLKSPGAYTGRNVLQLAPAVNLDRFKQSWEEVCAMMPILRTRIVHLPNQGLVQVVIREKDCWWTDAADLEEHISKDQQTPMGLGSRLVRCAVISGAASESGHGCFYFALTMHHSVYDGLTMPAILEALENIYHGSTPLQPLPFQTFVKYIQERDKEAEATFWKSQFSGLEAAPFPSLPAPDYEPATDSQLTHHVADVSWRADDASPSTTLRAAFALLCSRYFSSADVVFGAVVAGRKAPVGGIERVVGPTIATLPVRVRLDAEATVLRLLEAVQRQATDMIPWEQAGLSYIRQLGEEASRACQFQTLLVVQPGGQQTIQEGGLFVSEAEHQRSDSGAFDSYALSLVCTLEAGRLSLDFRFDSRVVDRDTIERAAHHLEHLVKRLCTPELDQTPLGEVTLTTDRDLNQIWKWNAEDFARVDACVHDLVSQAARAHPQAVAVSAWDGEVRYHELDAVSTVLAARLVEMGVVRNTVVPLVFEKSMYGMVALLSVLKAGAGVLLLDSTLPESRLQAIMTQTNPAVVVSSVANQDLTSRLVQPTTKTMPLGPDSYATLRGTTRTSDLQLQRCLDKLPRVAPSDLLYAVFTSGSTGTPKGCQIEHGSFCSAVVYQERVIAPLRPGARVYDLSSYSFDASIWMILRSLAAGATLCVPSEQERRDDLEGSMRRFRTTDVAMTPSTARLLHPPRLPTLRHLHVGGEAVTRADAARWTPYATVFVGYGPSECNAAAVWYRVPAVDAPSPLPIGKGTGVSTWVLDPASSERLMPVGAVGELYLQGPLVGRGYLGDHETTAAAFIDSPGWLVRGSPDGSVPGRSGARLYKTGDLVRYNADDGSLVFLGRKDAQVKLRGQRIELGEVEHHLRQCLAAEFAEPSVAAEVVVPAATGSATLAAFVQIPAGERPRFQEAIRGLEDALKKRLPTYMVPSAYIPLEAIPLAPSGKTDRKALRGLGVGLTLEQLDGGDDADENAKVTGLAIRLREMWAALLPVPIDKIRATSSFLRVGGDSISAMRLAALARTGGFSLSVANILRNPVLSKMAETMADLRQQDGDLENITIPAFSLLKTTKDAALAVLTSQCRVEASQIQDAFPCTGVQKSLLSMTAKSEGSSYIARFLLRLRPGTDARRLRQAWEDVSRTAAPILRYRIVDLPREGLVQVQIDEALEWDAYESVEACLGRDGQRGMGLGDRLTRLALVQDEEGPCCVLTQHHAIYDGYSMDLLLDQVARAYAGTDDEGPLAPFQAFVKEYVVDANQQEARDFWRGQFAESEAVPFPALPSADYRPRADSTVKRHIGGLAWPKRNATASTVIRAAWSVLTSRYADSHDVVFGAMVTGRQGSLPGIGRMIAPLINAVPVRVRLDPAARLEQLLDQLQSQAVAMIPHEHTEVLDIRRLGRAAEQASRFNTLLVVQPAGRPEYTAGGADGPFAAAPESLSSRDGLDDFNPNAVMVMCQLARGGEVDVELSFDSGVIAPAQMARLAAQFEHVLRQFCSGGAASVRDVDLVSPQDLAEVWRWNARVPAAVPRCVHELVEATARRQPDDCAVCAWDGSLSYSELEALSRRLALRLLALGVGRGTTVPLCFEKSVWYPVAALAVMRAGGACLAMDSTQPEARLRSIVQQVGPKLILSSASTEELASRLSDDAMVLSVDAHKIKQIPEATSDGDPSLPKTSPTDVLYIVFTSGSTGVPKGIVTTHQNFASAAAHQADMLHIRRGTRVFDFVSYNFDVSWSNHLQTLISGGCLCIPSESDRRNDIAGAFNRLRCDYSYFTPSVAKSLDPSALPGLRTLAMGGEPIQNTEVARWTSAQVEMVIGIYGPAECAQALTFALLTPATRNNHVGRPYGANVWLVEPGRPDRLAGVGTTAELAIEGPTLSSGYFGDAAGSAAAYVETPAWLSRGAEGHAPRRGTVYMTGDLARYGADGSLDFIGRKDALVKLRGQRVELAEVEYHVAACLREGGPCVGIAAEIVTPRNGSSPILTVFLSVGDSETPQETEPQDTEAKLMQILQDLEQLPDRVPQYMVPGAYISIPQIPMTTTNKTDRRALRELGGSKTLVELTRLQLRGRNRRAPDTPMERRLRDLWSAVLQIDPANIGADSSFLRIGGESIAAMRLVAAARAAGLSLTVAHIFKAPRLCDLALLVREVGSGADEQIPRARPFALLKTQNPEGFVERYIAPAVEGGRPAVQDVVPATDFQEQSVADALQDPPGRYPHWTFDLPADVDFARLRQACVELVNHYDILRSVFVRAEGRLWQVVLASLDPAYDTIDAGDADMATLVNSVCEQDIKRPRVLGRSFIRFIVVKHASGRHKFIFRISHAQFDGFSWASVLETLWSIYRGDPPAAGPSFTQYVAHAESTRAEAQSYWRSLLRGSPAPVGTRPNLLSAAAGSSSSNLCSPANRLTVKETIAVRSSAQDRSRDGASLATLFHAACALVLARRHKLREVVFGRLVTGRSMLPGRLQEVVGPTMAEVPIRAVVEADDTVAAVAARLQAQFIEGAAHEAVGMVRIIEGCTAWAAEGVRDFGWRTAFQQPEDGGSSFLGRPSGVGFYEGAVPSRVRSEIYATPVHGDRLELEFEGNKRFVSEEDVREVFAGLRDALS</sequence>
<dbReference type="CDD" id="cd19545">
    <property type="entry name" value="FUM14_C_NRPS-like"/>
    <property type="match status" value="4"/>
</dbReference>
<dbReference type="Pfam" id="PF00501">
    <property type="entry name" value="AMP-binding"/>
    <property type="match status" value="6"/>
</dbReference>
<dbReference type="Proteomes" id="UP000294847">
    <property type="component" value="Chromosome 1"/>
</dbReference>
<feature type="compositionally biased region" description="Low complexity" evidence="5">
    <location>
        <begin position="2749"/>
        <end position="2765"/>
    </location>
</feature>
<dbReference type="InterPro" id="IPR020845">
    <property type="entry name" value="AMP-binding_CS"/>
</dbReference>
<feature type="domain" description="Carrier" evidence="7">
    <location>
        <begin position="3955"/>
        <end position="4031"/>
    </location>
</feature>
<dbReference type="InterPro" id="IPR000873">
    <property type="entry name" value="AMP-dep_synth/lig_dom"/>
</dbReference>
<accession>A0A4P7MX28</accession>
<dbReference type="Pfam" id="PF00550">
    <property type="entry name" value="PP-binding"/>
    <property type="match status" value="5"/>
</dbReference>
<feature type="chain" id="PRO_5020925751" description="Carrier domain-containing protein" evidence="6">
    <location>
        <begin position="25"/>
        <end position="5579"/>
    </location>
</feature>
<feature type="domain" description="Carrier" evidence="7">
    <location>
        <begin position="1775"/>
        <end position="1851"/>
    </location>
</feature>
<evidence type="ECO:0000256" key="4">
    <source>
        <dbReference type="ARBA" id="ARBA00029454"/>
    </source>
</evidence>
<dbReference type="SMART" id="SM00823">
    <property type="entry name" value="PKS_PP"/>
    <property type="match status" value="5"/>
</dbReference>
<keyword evidence="6" id="KW-0732">Signal</keyword>
<dbReference type="InterPro" id="IPR020806">
    <property type="entry name" value="PKS_PP-bd"/>
</dbReference>
<dbReference type="CDD" id="cd05918">
    <property type="entry name" value="A_NRPS_SidN3_like"/>
    <property type="match status" value="5"/>
</dbReference>
<dbReference type="PROSITE" id="PS00012">
    <property type="entry name" value="PHOSPHOPANTETHEINE"/>
    <property type="match status" value="4"/>
</dbReference>
<evidence type="ECO:0000313" key="9">
    <source>
        <dbReference type="Proteomes" id="UP000294847"/>
    </source>
</evidence>
<evidence type="ECO:0000256" key="2">
    <source>
        <dbReference type="ARBA" id="ARBA00022553"/>
    </source>
</evidence>
<dbReference type="GO" id="GO:0016874">
    <property type="term" value="F:ligase activity"/>
    <property type="evidence" value="ECO:0007669"/>
    <property type="project" value="UniProtKB-KW"/>
</dbReference>
<dbReference type="PROSITE" id="PS00455">
    <property type="entry name" value="AMP_BINDING"/>
    <property type="match status" value="3"/>
</dbReference>
<dbReference type="SUPFAM" id="SSF52777">
    <property type="entry name" value="CoA-dependent acyltransferases"/>
    <property type="match status" value="10"/>
</dbReference>
<keyword evidence="1" id="KW-0596">Phosphopantetheine</keyword>
<dbReference type="InterPro" id="IPR009081">
    <property type="entry name" value="PP-bd_ACP"/>
</dbReference>
<dbReference type="FunFam" id="3.30.300.30:FF:000015">
    <property type="entry name" value="Nonribosomal peptide synthase SidD"/>
    <property type="match status" value="5"/>
</dbReference>
<dbReference type="PANTHER" id="PTHR45527:SF3">
    <property type="entry name" value="SIDEROPHORE SYNTHETASE (EUROFUNG)"/>
    <property type="match status" value="1"/>
</dbReference>
<dbReference type="GO" id="GO:0043041">
    <property type="term" value="P:amino acid activation for nonribosomal peptide biosynthetic process"/>
    <property type="evidence" value="ECO:0007669"/>
    <property type="project" value="TreeGrafter"/>
</dbReference>
<feature type="region of interest" description="Disordered" evidence="5">
    <location>
        <begin position="2748"/>
        <end position="2768"/>
    </location>
</feature>
<dbReference type="SUPFAM" id="SSF56801">
    <property type="entry name" value="Acetyl-CoA synthetase-like"/>
    <property type="match status" value="5"/>
</dbReference>
<organism evidence="8 9">
    <name type="scientific">Pyricularia oryzae</name>
    <name type="common">Rice blast fungus</name>
    <name type="synonym">Magnaporthe oryzae</name>
    <dbReference type="NCBI Taxonomy" id="318829"/>
    <lineage>
        <taxon>Eukaryota</taxon>
        <taxon>Fungi</taxon>
        <taxon>Dikarya</taxon>
        <taxon>Ascomycota</taxon>
        <taxon>Pezizomycotina</taxon>
        <taxon>Sordariomycetes</taxon>
        <taxon>Sordariomycetidae</taxon>
        <taxon>Magnaporthales</taxon>
        <taxon>Pyriculariaceae</taxon>
        <taxon>Pyricularia</taxon>
    </lineage>
</organism>
<dbReference type="GO" id="GO:0031177">
    <property type="term" value="F:phosphopantetheine binding"/>
    <property type="evidence" value="ECO:0007669"/>
    <property type="project" value="InterPro"/>
</dbReference>
<dbReference type="SMART" id="SM01294">
    <property type="entry name" value="PKS_PP_betabranch"/>
    <property type="match status" value="1"/>
</dbReference>
<dbReference type="InterPro" id="IPR042099">
    <property type="entry name" value="ANL_N_sf"/>
</dbReference>
<evidence type="ECO:0000259" key="7">
    <source>
        <dbReference type="PROSITE" id="PS50075"/>
    </source>
</evidence>
<name>A0A4P7MX28_PYROR</name>
<dbReference type="InterPro" id="IPR006162">
    <property type="entry name" value="Ppantetheine_attach_site"/>
</dbReference>
<dbReference type="NCBIfam" id="NF003417">
    <property type="entry name" value="PRK04813.1"/>
    <property type="match status" value="6"/>
</dbReference>
<dbReference type="FunFam" id="3.30.559.30:FF:000003">
    <property type="entry name" value="Nonribosomal peptide synthase SidD"/>
    <property type="match status" value="3"/>
</dbReference>
<keyword evidence="3" id="KW-0436">Ligase</keyword>